<protein>
    <submittedName>
        <fullName evidence="2">Uncharacterized protein</fullName>
    </submittedName>
</protein>
<accession>A0A915K9I8</accession>
<proteinExistence type="predicted"/>
<dbReference type="WBParaSite" id="nRc.2.0.1.t35029-RA">
    <property type="protein sequence ID" value="nRc.2.0.1.t35029-RA"/>
    <property type="gene ID" value="nRc.2.0.1.g35029"/>
</dbReference>
<reference evidence="2" key="1">
    <citation type="submission" date="2022-11" db="UniProtKB">
        <authorList>
            <consortium name="WormBaseParasite"/>
        </authorList>
    </citation>
    <scope>IDENTIFICATION</scope>
</reference>
<dbReference type="Proteomes" id="UP000887565">
    <property type="component" value="Unplaced"/>
</dbReference>
<sequence length="291" mass="32443">MPDINGEAYKIVLTNHLVNLYEDIAKNIQSAAERSKKYLDKKSKEHGFTEKDWVLLKVDKQKKLRLPWSGPFIVTDISRESANVVTIVHWDNRLNYQIVSISSSYSKEGQESIKGMSWKSGNRLAYYLELAATLLPLEPGTPTKKGVYAWQNRFGFVPLLFREADESLRIGNHKSLLKDKAYKTQPLTLVVKTQQPALDTGAAQAAAVVVVVPPPMQSAVAQPTPVPQVQQPAEVEPEVVTIMQTIPPAPAVLQAKIKQLLAKISNSDSEYSLEKEEEEVGFCSDQANSNW</sequence>
<evidence type="ECO:0000313" key="1">
    <source>
        <dbReference type="Proteomes" id="UP000887565"/>
    </source>
</evidence>
<organism evidence="1 2">
    <name type="scientific">Romanomermis culicivorax</name>
    <name type="common">Nematode worm</name>
    <dbReference type="NCBI Taxonomy" id="13658"/>
    <lineage>
        <taxon>Eukaryota</taxon>
        <taxon>Metazoa</taxon>
        <taxon>Ecdysozoa</taxon>
        <taxon>Nematoda</taxon>
        <taxon>Enoplea</taxon>
        <taxon>Dorylaimia</taxon>
        <taxon>Mermithida</taxon>
        <taxon>Mermithoidea</taxon>
        <taxon>Mermithidae</taxon>
        <taxon>Romanomermis</taxon>
    </lineage>
</organism>
<keyword evidence="1" id="KW-1185">Reference proteome</keyword>
<name>A0A915K9I8_ROMCU</name>
<evidence type="ECO:0000313" key="2">
    <source>
        <dbReference type="WBParaSite" id="nRc.2.0.1.t35029-RA"/>
    </source>
</evidence>
<dbReference type="AlphaFoldDB" id="A0A915K9I8"/>